<dbReference type="SUPFAM" id="SSF90123">
    <property type="entry name" value="ABC transporter transmembrane region"/>
    <property type="match status" value="1"/>
</dbReference>
<gene>
    <name evidence="10" type="ORF">H8698_06125</name>
</gene>
<dbReference type="InterPro" id="IPR027417">
    <property type="entry name" value="P-loop_NTPase"/>
</dbReference>
<dbReference type="EMBL" id="JACRSU010000002">
    <property type="protein sequence ID" value="MBC8540548.1"/>
    <property type="molecule type" value="Genomic_DNA"/>
</dbReference>
<keyword evidence="4 10" id="KW-0067">ATP-binding</keyword>
<protein>
    <submittedName>
        <fullName evidence="10">ABC transporter ATP-binding protein</fullName>
    </submittedName>
</protein>
<dbReference type="InterPro" id="IPR011527">
    <property type="entry name" value="ABC1_TM_dom"/>
</dbReference>
<comment type="subcellular location">
    <subcellularLocation>
        <location evidence="1">Cell membrane</location>
        <topology evidence="1">Multi-pass membrane protein</topology>
    </subcellularLocation>
</comment>
<keyword evidence="5 7" id="KW-1133">Transmembrane helix</keyword>
<dbReference type="FunFam" id="3.40.50.300:FF:000218">
    <property type="entry name" value="Multidrug ABC transporter ATP-binding protein"/>
    <property type="match status" value="1"/>
</dbReference>
<feature type="domain" description="ABC transporter" evidence="8">
    <location>
        <begin position="321"/>
        <end position="556"/>
    </location>
</feature>
<dbReference type="GO" id="GO:0015421">
    <property type="term" value="F:ABC-type oligopeptide transporter activity"/>
    <property type="evidence" value="ECO:0007669"/>
    <property type="project" value="TreeGrafter"/>
</dbReference>
<feature type="transmembrane region" description="Helical" evidence="7">
    <location>
        <begin position="234"/>
        <end position="255"/>
    </location>
</feature>
<accession>A0A926DKE1</accession>
<proteinExistence type="predicted"/>
<feature type="domain" description="ABC transmembrane type-1" evidence="9">
    <location>
        <begin position="5"/>
        <end position="287"/>
    </location>
</feature>
<evidence type="ECO:0000313" key="11">
    <source>
        <dbReference type="Proteomes" id="UP000611762"/>
    </source>
</evidence>
<dbReference type="InterPro" id="IPR039421">
    <property type="entry name" value="Type_1_exporter"/>
</dbReference>
<feature type="transmembrane region" description="Helical" evidence="7">
    <location>
        <begin position="33"/>
        <end position="54"/>
    </location>
</feature>
<comment type="caution">
    <text evidence="10">The sequence shown here is derived from an EMBL/GenBank/DDBJ whole genome shotgun (WGS) entry which is preliminary data.</text>
</comment>
<evidence type="ECO:0000256" key="4">
    <source>
        <dbReference type="ARBA" id="ARBA00022840"/>
    </source>
</evidence>
<dbReference type="InterPro" id="IPR003593">
    <property type="entry name" value="AAA+_ATPase"/>
</dbReference>
<dbReference type="Gene3D" id="3.40.50.300">
    <property type="entry name" value="P-loop containing nucleotide triphosphate hydrolases"/>
    <property type="match status" value="1"/>
</dbReference>
<dbReference type="GO" id="GO:0005524">
    <property type="term" value="F:ATP binding"/>
    <property type="evidence" value="ECO:0007669"/>
    <property type="project" value="UniProtKB-KW"/>
</dbReference>
<reference evidence="10" key="1">
    <citation type="submission" date="2020-08" db="EMBL/GenBank/DDBJ databases">
        <title>Genome public.</title>
        <authorList>
            <person name="Liu C."/>
            <person name="Sun Q."/>
        </authorList>
    </citation>
    <scope>NUCLEOTIDE SEQUENCE</scope>
    <source>
        <strain evidence="10">H8</strain>
    </source>
</reference>
<keyword evidence="6 7" id="KW-0472">Membrane</keyword>
<evidence type="ECO:0000256" key="1">
    <source>
        <dbReference type="ARBA" id="ARBA00004651"/>
    </source>
</evidence>
<name>A0A926DKE1_9FIRM</name>
<keyword evidence="3" id="KW-0547">Nucleotide-binding</keyword>
<keyword evidence="11" id="KW-1185">Reference proteome</keyword>
<evidence type="ECO:0000313" key="10">
    <source>
        <dbReference type="EMBL" id="MBC8540548.1"/>
    </source>
</evidence>
<dbReference type="PROSITE" id="PS50893">
    <property type="entry name" value="ABC_TRANSPORTER_2"/>
    <property type="match status" value="1"/>
</dbReference>
<dbReference type="SMART" id="SM00382">
    <property type="entry name" value="AAA"/>
    <property type="match status" value="1"/>
</dbReference>
<evidence type="ECO:0000259" key="9">
    <source>
        <dbReference type="PROSITE" id="PS50929"/>
    </source>
</evidence>
<dbReference type="GO" id="GO:0016887">
    <property type="term" value="F:ATP hydrolysis activity"/>
    <property type="evidence" value="ECO:0007669"/>
    <property type="project" value="InterPro"/>
</dbReference>
<dbReference type="Proteomes" id="UP000611762">
    <property type="component" value="Unassembled WGS sequence"/>
</dbReference>
<dbReference type="GO" id="GO:0005886">
    <property type="term" value="C:plasma membrane"/>
    <property type="evidence" value="ECO:0007669"/>
    <property type="project" value="UniProtKB-SubCell"/>
</dbReference>
<dbReference type="PANTHER" id="PTHR43394:SF1">
    <property type="entry name" value="ATP-BINDING CASSETTE SUB-FAMILY B MEMBER 10, MITOCHONDRIAL"/>
    <property type="match status" value="1"/>
</dbReference>
<evidence type="ECO:0000259" key="8">
    <source>
        <dbReference type="PROSITE" id="PS50893"/>
    </source>
</evidence>
<keyword evidence="2 7" id="KW-0812">Transmembrane</keyword>
<evidence type="ECO:0000256" key="3">
    <source>
        <dbReference type="ARBA" id="ARBA00022741"/>
    </source>
</evidence>
<dbReference type="Pfam" id="PF00005">
    <property type="entry name" value="ABC_tran"/>
    <property type="match status" value="1"/>
</dbReference>
<dbReference type="Gene3D" id="1.20.1560.10">
    <property type="entry name" value="ABC transporter type 1, transmembrane domain"/>
    <property type="match status" value="1"/>
</dbReference>
<dbReference type="SUPFAM" id="SSF52540">
    <property type="entry name" value="P-loop containing nucleoside triphosphate hydrolases"/>
    <property type="match status" value="1"/>
</dbReference>
<dbReference type="InterPro" id="IPR003439">
    <property type="entry name" value="ABC_transporter-like_ATP-bd"/>
</dbReference>
<evidence type="ECO:0000256" key="2">
    <source>
        <dbReference type="ARBA" id="ARBA00022692"/>
    </source>
</evidence>
<evidence type="ECO:0000256" key="6">
    <source>
        <dbReference type="ARBA" id="ARBA00023136"/>
    </source>
</evidence>
<dbReference type="CDD" id="cd03251">
    <property type="entry name" value="ABCC_MsbA"/>
    <property type="match status" value="1"/>
</dbReference>
<organism evidence="10 11">
    <name type="scientific">Congzhengia minquanensis</name>
    <dbReference type="NCBI Taxonomy" id="2763657"/>
    <lineage>
        <taxon>Bacteria</taxon>
        <taxon>Bacillati</taxon>
        <taxon>Bacillota</taxon>
        <taxon>Clostridia</taxon>
        <taxon>Eubacteriales</taxon>
        <taxon>Oscillospiraceae</taxon>
        <taxon>Congzhengia</taxon>
    </lineage>
</organism>
<feature type="transmembrane region" description="Helical" evidence="7">
    <location>
        <begin position="130"/>
        <end position="157"/>
    </location>
</feature>
<evidence type="ECO:0000256" key="7">
    <source>
        <dbReference type="SAM" id="Phobius"/>
    </source>
</evidence>
<dbReference type="PROSITE" id="PS00211">
    <property type="entry name" value="ABC_TRANSPORTER_1"/>
    <property type="match status" value="1"/>
</dbReference>
<dbReference type="Pfam" id="PF00664">
    <property type="entry name" value="ABC_membrane"/>
    <property type="match status" value="1"/>
</dbReference>
<dbReference type="PROSITE" id="PS50929">
    <property type="entry name" value="ABC_TM1F"/>
    <property type="match status" value="1"/>
</dbReference>
<sequence length="559" mass="62411">MVFDLFCALFTTFCELILPLIARFITDNATNDIAALTTRAILSVGAIYLVLRIIDTAANYYMASVGHVMGAKMETDMRRDMFAHLQNLSSSFYDNTKVGQIMSRITNDLFDVTEFAHHCPEELFISTIKIVVSFIILGSFNIWLTLIIFSIIPLIIISTRYFNVKMRTQFKRQRTQIGELNAQVEDALLGIRVVHSFANEECEKEKFEGGNSKLLDIKKVSYKYMAGFQSSTRLFDGLMYIVIVVAGAFFIKYGKITAGDFTAYLLYASTLLSSIRRIVDFMEQFQRGMTGIERFFEIMDSPVEITDAPNAVDLNDVSGDIQFDNVTFSYSSENENVLNNLSLHVKPGDTVALVGPSGGGKTTLCSLIPRFYDVTDGTISIDGKDIKSLKLKSLRSNIGVVQQDIYLFSGTVYENIEYGRPGATKAEIMEAAKLAGAHDFIMDLEDGYDTYVGERGVKLSGGQKQRVGIARVFLKNPPILILDEATSALDNESERIVQESLERLAKGRTTFVIAHRLTTIKNASTILVLTENGIEEKGNHKELLEAGGLYSHMYSMYRS</sequence>
<feature type="transmembrane region" description="Helical" evidence="7">
    <location>
        <begin position="6"/>
        <end position="26"/>
    </location>
</feature>
<dbReference type="AlphaFoldDB" id="A0A926DKE1"/>
<dbReference type="InterPro" id="IPR017871">
    <property type="entry name" value="ABC_transporter-like_CS"/>
</dbReference>
<dbReference type="PANTHER" id="PTHR43394">
    <property type="entry name" value="ATP-DEPENDENT PERMEASE MDL1, MITOCHONDRIAL"/>
    <property type="match status" value="1"/>
</dbReference>
<evidence type="ECO:0000256" key="5">
    <source>
        <dbReference type="ARBA" id="ARBA00022989"/>
    </source>
</evidence>
<dbReference type="InterPro" id="IPR036640">
    <property type="entry name" value="ABC1_TM_sf"/>
</dbReference>
<dbReference type="CDD" id="cd18549">
    <property type="entry name" value="ABC_6TM_YwjA_like"/>
    <property type="match status" value="1"/>
</dbReference>